<proteinExistence type="predicted"/>
<reference evidence="1" key="1">
    <citation type="journal article" date="2022" name="bioRxiv">
        <title>Population genetic analysis of Ophidiomyces ophidiicola, the causative agent of snake fungal disease, indicates recent introductions to the USA.</title>
        <authorList>
            <person name="Ladner J.T."/>
            <person name="Palmer J.M."/>
            <person name="Ettinger C.L."/>
            <person name="Stajich J.E."/>
            <person name="Farrell T.M."/>
            <person name="Glorioso B.M."/>
            <person name="Lawson B."/>
            <person name="Price S.J."/>
            <person name="Stengle A.G."/>
            <person name="Grear D.A."/>
            <person name="Lorch J.M."/>
        </authorList>
    </citation>
    <scope>NUCLEOTIDE SEQUENCE</scope>
    <source>
        <strain evidence="1">NWHC 24266-5</strain>
    </source>
</reference>
<evidence type="ECO:0000313" key="1">
    <source>
        <dbReference type="EMBL" id="KAI2390473.1"/>
    </source>
</evidence>
<protein>
    <submittedName>
        <fullName evidence="1">Endocytosis and vacuole integrity protein</fullName>
    </submittedName>
</protein>
<sequence length="1675" mass="186679">MPEKLHADKPRDLLRKPHFVRPFVLACHTRHAKLAVLGVGSIQRLVASGALPPEQLESVVDGLHQTTNISLDVQLKVLQTLPTLFQRYSDNLKDRLLANVLELCATLQTVRATAVSNTAAATLQQLAVSVFEKVSREDENLDDSVTLVSISLGNESINISGASYDAFRVLDDLCRLVEGETLEFLRIKSLSKIFVLELIESILVSNNNVFTRHPEHAHILRYRLLPLIVRFLSERHGFPITVRLARILLLLLKSHIQLLVSESEVALSLLVHLLEIDVSPPWKRAICMELCRGIFSEPGLIMIIFRLFDQQEKRKDIVRAFVACFVRLAAENPSLIGVGHQSTVPVEPALSADTIEDQVALEAVGVAGVFGGPSKNTDAYGISSQWSLLRVPYIETLDKLEAPVPPETYIYTLVLNCISSFSENIARFILPLTVAETKSRRKYGHFALTKTGTANSDDAKAVNELKNSKDVFIPVNPLELKSHPQIEDIEIIAAIIDSCWPAILATSSTFLYAALESDYYHNLVRAFQKLAHVAGLLRLTTPRDAFLTTLGKAAVPADTLNTSSLASLPQKLEDHVSFTESPLPSSPSNAEHPRLPNENKGIFLDTRNLLCLRALLNLGIALGPSLDQCSWSIILETLQHADLILDVSTSSITKPAATDQSPEKGSTVGADLSKGNVGTEILAVRTAAMKLFESTQNYPDTALGLLMRALLSLSELTKEYDDPSSPVFETIPQSGRVRQNRRNLSIALGRPKVQEDELRFILAKMGDLTKANIERLTINREESIWQVIVNFLVAITKNEQVSSQLRSRASVVLNELAFDMIKLGNSFEPSCRNEVQLRGLHALKAQISGLYKSERRPSSAVRSSDFHVHELALGTLKSVLEECGDSITAGWDLVFSLISSVFDKQDTGPQKHSQGPSVIPRISSPEAVSVKSPKLLRTAYDSLQLIVSDFIALLPVSCLLQLVETFSYFASQEEDFNISLTTTTFFWNTSDFLCGRFGNFVITEKFNVGSTEEELIVLATTTDSTIASNALWLLLLLKIVHVSVDNRTEIRNNAIQTIFRILDNQGQQLPPDAWHICLNHVLLVMAESVQKKLFEALHSTETGNTNIQKAWVETVVLLTKGLSDLITNFFDTVIHDSEFNQSWHRLLEYFDSILNSRLLELTSSIFTSFAKILRRIKNRQDVSLEALEEAWAIWTSNHPAKEGQRSNTSNQDAFLAYLNTYEQLYRLLGSSLGEEQVAQVLANLKLCVWESIMPQYSSDLERQSEPQKSVVGCLRALCLDKPSSQREIIDCLAKLSDSALTRWSPEHGKEKPTFVAFSKACLQLLSWYMMERGVRVDFFSGDTIPEAIGHLVNPVLNKYLWIGKDCNPPIWQVAATSSLDILQVLIPSVEKAYEHVEKKTATSFWARVADLTRGIAAAEGYEEDNRGTAILAEDERFDMEAFTRLRVLIIPSLGSPFIPDTIRQEFAFILFRFSLIYPPNYNDVSFEDLKTQPLENLYQVRRGRTVSSRPTLRSNLSYFLIDTLFELASTHEFALETGPNSLESYKTLAKSVSPYLILRCAIALKSYIADQPLRGLMPQPIIARKELLYLLQKLTALRSTPTAIPPAGPTVPVRTTTDQTEAMDKDVRYKKHLGWVYPLAVKSIQVAARAPDDQEIMRMLTELLESIAGDCASNA</sequence>
<dbReference type="EMBL" id="JALBCA010000017">
    <property type="protein sequence ID" value="KAI2390473.1"/>
    <property type="molecule type" value="Genomic_DNA"/>
</dbReference>
<comment type="caution">
    <text evidence="1">The sequence shown here is derived from an EMBL/GenBank/DDBJ whole genome shotgun (WGS) entry which is preliminary data.</text>
</comment>
<organism evidence="1">
    <name type="scientific">Ophidiomyces ophidiicola</name>
    <dbReference type="NCBI Taxonomy" id="1387563"/>
    <lineage>
        <taxon>Eukaryota</taxon>
        <taxon>Fungi</taxon>
        <taxon>Dikarya</taxon>
        <taxon>Ascomycota</taxon>
        <taxon>Pezizomycotina</taxon>
        <taxon>Eurotiomycetes</taxon>
        <taxon>Eurotiomycetidae</taxon>
        <taxon>Onygenales</taxon>
        <taxon>Onygenaceae</taxon>
        <taxon>Ophidiomyces</taxon>
    </lineage>
</organism>
<gene>
    <name evidence="1" type="primary">MON2</name>
    <name evidence="1" type="ORF">LOY88_001558</name>
</gene>
<name>A0ACB8V282_9EURO</name>
<accession>A0ACB8V282</accession>